<keyword evidence="1" id="KW-0472">Membrane</keyword>
<dbReference type="RefSeq" id="WP_246301010.1">
    <property type="nucleotide sequence ID" value="NZ_JACCBV010000001.1"/>
</dbReference>
<evidence type="ECO:0000313" key="3">
    <source>
        <dbReference type="Proteomes" id="UP000576969"/>
    </source>
</evidence>
<dbReference type="Proteomes" id="UP000576969">
    <property type="component" value="Unassembled WGS sequence"/>
</dbReference>
<proteinExistence type="predicted"/>
<keyword evidence="3" id="KW-1185">Reference proteome</keyword>
<evidence type="ECO:0008006" key="4">
    <source>
        <dbReference type="Google" id="ProtNLM"/>
    </source>
</evidence>
<comment type="caution">
    <text evidence="2">The sequence shown here is derived from an EMBL/GenBank/DDBJ whole genome shotgun (WGS) entry which is preliminary data.</text>
</comment>
<feature type="transmembrane region" description="Helical" evidence="1">
    <location>
        <begin position="54"/>
        <end position="72"/>
    </location>
</feature>
<protein>
    <recommendedName>
        <fullName evidence="4">DUF998 domain-containing protein</fullName>
    </recommendedName>
</protein>
<keyword evidence="1" id="KW-0812">Transmembrane</keyword>
<accession>A0A7Y9KK95</accession>
<evidence type="ECO:0000256" key="1">
    <source>
        <dbReference type="SAM" id="Phobius"/>
    </source>
</evidence>
<feature type="transmembrane region" description="Helical" evidence="1">
    <location>
        <begin position="79"/>
        <end position="97"/>
    </location>
</feature>
<feature type="transmembrane region" description="Helical" evidence="1">
    <location>
        <begin position="138"/>
        <end position="157"/>
    </location>
</feature>
<feature type="transmembrane region" description="Helical" evidence="1">
    <location>
        <begin position="163"/>
        <end position="188"/>
    </location>
</feature>
<gene>
    <name evidence="2" type="ORF">BJ991_000637</name>
</gene>
<reference evidence="2 3" key="1">
    <citation type="submission" date="2020-07" db="EMBL/GenBank/DDBJ databases">
        <title>Sequencing the genomes of 1000 actinobacteria strains.</title>
        <authorList>
            <person name="Klenk H.-P."/>
        </authorList>
    </citation>
    <scope>NUCLEOTIDE SEQUENCE [LARGE SCALE GENOMIC DNA]</scope>
    <source>
        <strain evidence="2 3">DSM 24662</strain>
    </source>
</reference>
<dbReference type="EMBL" id="JACCBV010000001">
    <property type="protein sequence ID" value="NYE18609.1"/>
    <property type="molecule type" value="Genomic_DNA"/>
</dbReference>
<keyword evidence="1" id="KW-1133">Transmembrane helix</keyword>
<name>A0A7Y9KK95_9MICO</name>
<feature type="transmembrane region" description="Helical" evidence="1">
    <location>
        <begin position="109"/>
        <end position="131"/>
    </location>
</feature>
<organism evidence="2 3">
    <name type="scientific">Microbacterium immunditiarum</name>
    <dbReference type="NCBI Taxonomy" id="337480"/>
    <lineage>
        <taxon>Bacteria</taxon>
        <taxon>Bacillati</taxon>
        <taxon>Actinomycetota</taxon>
        <taxon>Actinomycetes</taxon>
        <taxon>Micrococcales</taxon>
        <taxon>Microbacteriaceae</taxon>
        <taxon>Microbacterium</taxon>
    </lineage>
</organism>
<sequence>MAPRLRFDRGARYGAAIVGMLATTYLASATDFSAIVQSESYAGTIRTDVPLVNIVQFLLIVGGMVASLALLPTPGMRRVGGVTLVCVTLFLWATLGLERGVGNIHEPDALWAFVLDQGFVTLLAAVGGWVIARGRHPLSWIVVIVAIVPPIVGPALIEADFTTGGYALVIQAIVVFGGLAAVWAAAWIDRLLERRQAGSSSTSR</sequence>
<dbReference type="AlphaFoldDB" id="A0A7Y9KK95"/>
<evidence type="ECO:0000313" key="2">
    <source>
        <dbReference type="EMBL" id="NYE18609.1"/>
    </source>
</evidence>